<keyword evidence="1" id="KW-0812">Transmembrane</keyword>
<organism evidence="2 3">
    <name type="scientific">Streptomyces globisporus</name>
    <dbReference type="NCBI Taxonomy" id="1908"/>
    <lineage>
        <taxon>Bacteria</taxon>
        <taxon>Bacillati</taxon>
        <taxon>Actinomycetota</taxon>
        <taxon>Actinomycetes</taxon>
        <taxon>Kitasatosporales</taxon>
        <taxon>Streptomycetaceae</taxon>
        <taxon>Streptomyces</taxon>
    </lineage>
</organism>
<sequence>MIDGLVLAKGAGQGTPPFWMMAIILIVIVGVAFLVSKARKR</sequence>
<keyword evidence="3" id="KW-1185">Reference proteome</keyword>
<feature type="transmembrane region" description="Helical" evidence="1">
    <location>
        <begin position="18"/>
        <end position="35"/>
    </location>
</feature>
<dbReference type="EMBL" id="CAKXYP010000026">
    <property type="protein sequence ID" value="CAH9419699.1"/>
    <property type="molecule type" value="Genomic_DNA"/>
</dbReference>
<reference evidence="2" key="1">
    <citation type="submission" date="2022-03" db="EMBL/GenBank/DDBJ databases">
        <authorList>
            <person name="Leyn A S."/>
        </authorList>
    </citation>
    <scope>NUCLEOTIDE SEQUENCE</scope>
    <source>
        <strain evidence="2">Streptomyces globisporus 4-3</strain>
    </source>
</reference>
<evidence type="ECO:0000313" key="2">
    <source>
        <dbReference type="EMBL" id="CAH9419699.1"/>
    </source>
</evidence>
<dbReference type="Proteomes" id="UP001154015">
    <property type="component" value="Unassembled WGS sequence"/>
</dbReference>
<protein>
    <recommendedName>
        <fullName evidence="4">LPXTG cell wall anchor domain-containing protein</fullName>
    </recommendedName>
</protein>
<keyword evidence="1" id="KW-1133">Transmembrane helix</keyword>
<gene>
    <name evidence="2" type="ORF">SGL43_06754</name>
</gene>
<name>A0ABN8VDJ0_STRGL</name>
<comment type="caution">
    <text evidence="2">The sequence shown here is derived from an EMBL/GenBank/DDBJ whole genome shotgun (WGS) entry which is preliminary data.</text>
</comment>
<evidence type="ECO:0000256" key="1">
    <source>
        <dbReference type="SAM" id="Phobius"/>
    </source>
</evidence>
<accession>A0ABN8VDJ0</accession>
<keyword evidence="1" id="KW-0472">Membrane</keyword>
<evidence type="ECO:0008006" key="4">
    <source>
        <dbReference type="Google" id="ProtNLM"/>
    </source>
</evidence>
<dbReference type="RefSeq" id="WP_257136251.1">
    <property type="nucleotide sequence ID" value="NZ_CP108546.1"/>
</dbReference>
<evidence type="ECO:0000313" key="3">
    <source>
        <dbReference type="Proteomes" id="UP001154015"/>
    </source>
</evidence>
<proteinExistence type="predicted"/>